<dbReference type="Gene3D" id="3.40.50.150">
    <property type="entry name" value="Vaccinia Virus protein VP39"/>
    <property type="match status" value="1"/>
</dbReference>
<keyword evidence="3 4" id="KW-0949">S-adenosyl-L-methionine</keyword>
<keyword evidence="1 4" id="KW-0489">Methyltransferase</keyword>
<proteinExistence type="inferred from homology"/>
<protein>
    <submittedName>
        <fullName evidence="5">tRNA (cytosine(38)-C(5))-methyltransferase</fullName>
    </submittedName>
</protein>
<dbReference type="SUPFAM" id="SSF53335">
    <property type="entry name" value="S-adenosyl-L-methionine-dependent methyltransferases"/>
    <property type="match status" value="1"/>
</dbReference>
<evidence type="ECO:0000313" key="6">
    <source>
        <dbReference type="Proteomes" id="UP000015103"/>
    </source>
</evidence>
<evidence type="ECO:0000313" key="5">
    <source>
        <dbReference type="EnsemblMetazoa" id="RPRC014336-PA"/>
    </source>
</evidence>
<dbReference type="GO" id="GO:0032259">
    <property type="term" value="P:methylation"/>
    <property type="evidence" value="ECO:0007669"/>
    <property type="project" value="UniProtKB-KW"/>
</dbReference>
<dbReference type="PRINTS" id="PR00105">
    <property type="entry name" value="C5METTRFRASE"/>
</dbReference>
<accession>T1IDG6</accession>
<dbReference type="eggNOG" id="KOG0919">
    <property type="taxonomic scope" value="Eukaryota"/>
</dbReference>
<evidence type="ECO:0000256" key="4">
    <source>
        <dbReference type="PROSITE-ProRule" id="PRU01016"/>
    </source>
</evidence>
<dbReference type="RefSeq" id="XP_073974361.1">
    <property type="nucleotide sequence ID" value="XM_074118260.1"/>
</dbReference>
<dbReference type="VEuPathDB" id="VectorBase:RPRC014336"/>
<sequence length="261" mass="30206">MNVLELFSGIGGMHYALKESKVPANIIEAVDINTVANKVYAHNFPNTKLCQSNVQAISSNYIDAREINLILMSPPCQPFTRQGKRMDVDDERCAALLHFINLIPHLNEKLKYILLENVEGFQESQAHQCFIHILEKSGFHYKEFLLSPKDFGFPNSRLRYYLLARRKPLQFTKDLSVQQLREEINCVPCIGDFLEIPDHSEQYNTYLLNDEVLLKRARILDIVTKKSQNSCCFTRAYSHFMEDAVRSFCRPSGSYFWGKKN</sequence>
<dbReference type="GO" id="GO:0005634">
    <property type="term" value="C:nucleus"/>
    <property type="evidence" value="ECO:0007669"/>
    <property type="project" value="TreeGrafter"/>
</dbReference>
<dbReference type="STRING" id="13249.T1IDG6"/>
<dbReference type="EMBL" id="ACPB03000150">
    <property type="status" value="NOT_ANNOTATED_CDS"/>
    <property type="molecule type" value="Genomic_DNA"/>
</dbReference>
<dbReference type="PANTHER" id="PTHR46098:SF1">
    <property type="entry name" value="TRNA (CYTOSINE(38)-C(5))-METHYLTRANSFERASE"/>
    <property type="match status" value="1"/>
</dbReference>
<dbReference type="Gene3D" id="3.90.120.10">
    <property type="entry name" value="DNA Methylase, subunit A, domain 2"/>
    <property type="match status" value="1"/>
</dbReference>
<evidence type="ECO:0000256" key="2">
    <source>
        <dbReference type="ARBA" id="ARBA00022679"/>
    </source>
</evidence>
<dbReference type="FunCoup" id="T1IDG6">
    <property type="interactions" value="790"/>
</dbReference>
<evidence type="ECO:0000256" key="1">
    <source>
        <dbReference type="ARBA" id="ARBA00022603"/>
    </source>
</evidence>
<name>T1IDG6_RHOPR</name>
<dbReference type="GO" id="GO:0008168">
    <property type="term" value="F:methyltransferase activity"/>
    <property type="evidence" value="ECO:0007669"/>
    <property type="project" value="UniProtKB-KW"/>
</dbReference>
<dbReference type="InParanoid" id="T1IDG6"/>
<evidence type="ECO:0000256" key="3">
    <source>
        <dbReference type="ARBA" id="ARBA00022691"/>
    </source>
</evidence>
<dbReference type="PANTHER" id="PTHR46098">
    <property type="entry name" value="TRNA (CYTOSINE(38)-C(5))-METHYLTRANSFERASE"/>
    <property type="match status" value="1"/>
</dbReference>
<dbReference type="RefSeq" id="XP_073974362.1">
    <property type="nucleotide sequence ID" value="XM_074118261.1"/>
</dbReference>
<dbReference type="Proteomes" id="UP000015103">
    <property type="component" value="Unassembled WGS sequence"/>
</dbReference>
<organism evidence="5 6">
    <name type="scientific">Rhodnius prolixus</name>
    <name type="common">Triatomid bug</name>
    <dbReference type="NCBI Taxonomy" id="13249"/>
    <lineage>
        <taxon>Eukaryota</taxon>
        <taxon>Metazoa</taxon>
        <taxon>Ecdysozoa</taxon>
        <taxon>Arthropoda</taxon>
        <taxon>Hexapoda</taxon>
        <taxon>Insecta</taxon>
        <taxon>Pterygota</taxon>
        <taxon>Neoptera</taxon>
        <taxon>Paraneoptera</taxon>
        <taxon>Hemiptera</taxon>
        <taxon>Heteroptera</taxon>
        <taxon>Panheteroptera</taxon>
        <taxon>Cimicomorpha</taxon>
        <taxon>Reduviidae</taxon>
        <taxon>Triatominae</taxon>
        <taxon>Rhodnius</taxon>
    </lineage>
</organism>
<dbReference type="HOGENOM" id="CLU_049101_0_0_1"/>
<comment type="similarity">
    <text evidence="4">Belongs to the class I-like SAM-binding methyltransferase superfamily. C5-methyltransferase family.</text>
</comment>
<reference evidence="5" key="1">
    <citation type="submission" date="2015-05" db="UniProtKB">
        <authorList>
            <consortium name="EnsemblMetazoa"/>
        </authorList>
    </citation>
    <scope>IDENTIFICATION</scope>
</reference>
<dbReference type="InterPro" id="IPR029063">
    <property type="entry name" value="SAM-dependent_MTases_sf"/>
</dbReference>
<keyword evidence="6" id="KW-1185">Reference proteome</keyword>
<dbReference type="GeneID" id="141449136"/>
<dbReference type="Pfam" id="PF00145">
    <property type="entry name" value="DNA_methylase"/>
    <property type="match status" value="1"/>
</dbReference>
<dbReference type="InterPro" id="IPR050750">
    <property type="entry name" value="C5-MTase"/>
</dbReference>
<dbReference type="AlphaFoldDB" id="T1IDG6"/>
<keyword evidence="2 4" id="KW-0808">Transferase</keyword>
<dbReference type="PROSITE" id="PS51679">
    <property type="entry name" value="SAM_MT_C5"/>
    <property type="match status" value="1"/>
</dbReference>
<dbReference type="InterPro" id="IPR001525">
    <property type="entry name" value="C5_MeTfrase"/>
</dbReference>
<dbReference type="EnsemblMetazoa" id="RPRC014336-RA">
    <property type="protein sequence ID" value="RPRC014336-PA"/>
    <property type="gene ID" value="RPRC014336"/>
</dbReference>
<feature type="active site" evidence="4">
    <location>
        <position position="76"/>
    </location>
</feature>